<dbReference type="KEGG" id="falb:HYN59_08350"/>
<evidence type="ECO:0000259" key="1">
    <source>
        <dbReference type="Pfam" id="PF00534"/>
    </source>
</evidence>
<gene>
    <name evidence="2" type="ORF">HYN59_08350</name>
</gene>
<accession>A0A2S1QXK5</accession>
<dbReference type="InterPro" id="IPR001296">
    <property type="entry name" value="Glyco_trans_1"/>
</dbReference>
<dbReference type="PANTHER" id="PTHR12526:SF630">
    <property type="entry name" value="GLYCOSYLTRANSFERASE"/>
    <property type="match status" value="1"/>
</dbReference>
<dbReference type="PANTHER" id="PTHR12526">
    <property type="entry name" value="GLYCOSYLTRANSFERASE"/>
    <property type="match status" value="1"/>
</dbReference>
<sequence>MRKVLFVHDGPRWKNDSGVQFGSMADKDMYHRYQYLGDNVEFMMRVFKVNDTSKLMNVNEFGLNIHEITPFNRPSLLKNYFKSKKEIERQVDQADILVVRLPSTIGSVAVKYAKKINKPYIAEVVSCPWDALTNHSRLGKMYAPASREKLKKLIEDTKYVIYVTKEFLQDRYPTKYNSTNISNVILKNLPETNKLLDYYEKFDPKGRITFTTLGAVDIYKGQQFVLQAMPALLKDGYDIMYNIVGGGNNARLAALAKELGVEAHVNFTGKLPHEEVFNVLEKTDIYLQPSDSEGLPRGLIEAMSRGCAAIGSRTGGIPELLNNDFIIEPKNVADLTAKIRAMLNKETLIKESKHNFETAKDYSFEILDSRRKAFYDKFLESINEK</sequence>
<dbReference type="AlphaFoldDB" id="A0A2S1QXK5"/>
<dbReference type="SUPFAM" id="SSF53756">
    <property type="entry name" value="UDP-Glycosyltransferase/glycogen phosphorylase"/>
    <property type="match status" value="1"/>
</dbReference>
<dbReference type="Proteomes" id="UP000244929">
    <property type="component" value="Chromosome"/>
</dbReference>
<feature type="domain" description="Glycosyl transferase family 1" evidence="1">
    <location>
        <begin position="204"/>
        <end position="356"/>
    </location>
</feature>
<evidence type="ECO:0000313" key="3">
    <source>
        <dbReference type="Proteomes" id="UP000244929"/>
    </source>
</evidence>
<dbReference type="RefSeq" id="WP_108777836.1">
    <property type="nucleotide sequence ID" value="NZ_CP029186.1"/>
</dbReference>
<organism evidence="2 3">
    <name type="scientific">Flavobacterium album</name>
    <dbReference type="NCBI Taxonomy" id="2175091"/>
    <lineage>
        <taxon>Bacteria</taxon>
        <taxon>Pseudomonadati</taxon>
        <taxon>Bacteroidota</taxon>
        <taxon>Flavobacteriia</taxon>
        <taxon>Flavobacteriales</taxon>
        <taxon>Flavobacteriaceae</taxon>
        <taxon>Flavobacterium</taxon>
    </lineage>
</organism>
<dbReference type="EMBL" id="CP029186">
    <property type="protein sequence ID" value="AWH85132.1"/>
    <property type="molecule type" value="Genomic_DNA"/>
</dbReference>
<protein>
    <recommendedName>
        <fullName evidence="1">Glycosyl transferase family 1 domain-containing protein</fullName>
    </recommendedName>
</protein>
<dbReference type="GO" id="GO:0016757">
    <property type="term" value="F:glycosyltransferase activity"/>
    <property type="evidence" value="ECO:0007669"/>
    <property type="project" value="InterPro"/>
</dbReference>
<dbReference type="Pfam" id="PF00534">
    <property type="entry name" value="Glycos_transf_1"/>
    <property type="match status" value="1"/>
</dbReference>
<name>A0A2S1QXK5_9FLAO</name>
<proteinExistence type="predicted"/>
<reference evidence="2 3" key="1">
    <citation type="submission" date="2018-04" db="EMBL/GenBank/DDBJ databases">
        <title>Genome sequencing of Flavobacterium sp. HYN0059.</title>
        <authorList>
            <person name="Yi H."/>
            <person name="Baek C."/>
        </authorList>
    </citation>
    <scope>NUCLEOTIDE SEQUENCE [LARGE SCALE GENOMIC DNA]</scope>
    <source>
        <strain evidence="2 3">HYN0059</strain>
    </source>
</reference>
<keyword evidence="3" id="KW-1185">Reference proteome</keyword>
<dbReference type="OrthoDB" id="9795068at2"/>
<dbReference type="Gene3D" id="3.40.50.2000">
    <property type="entry name" value="Glycogen Phosphorylase B"/>
    <property type="match status" value="2"/>
</dbReference>
<evidence type="ECO:0000313" key="2">
    <source>
        <dbReference type="EMBL" id="AWH85132.1"/>
    </source>
</evidence>
<dbReference type="CDD" id="cd03801">
    <property type="entry name" value="GT4_PimA-like"/>
    <property type="match status" value="1"/>
</dbReference>